<dbReference type="AlphaFoldDB" id="A0A6A6UFG3"/>
<protein>
    <recommendedName>
        <fullName evidence="2">F-box domain-containing protein</fullName>
    </recommendedName>
</protein>
<evidence type="ECO:0000313" key="3">
    <source>
        <dbReference type="EMBL" id="KAF2670922.1"/>
    </source>
</evidence>
<accession>A0A6A6UFG3</accession>
<feature type="region of interest" description="Disordered" evidence="1">
    <location>
        <begin position="84"/>
        <end position="107"/>
    </location>
</feature>
<feature type="compositionally biased region" description="Polar residues" evidence="1">
    <location>
        <begin position="96"/>
        <end position="107"/>
    </location>
</feature>
<proteinExistence type="predicted"/>
<sequence length="107" mass="11710">MSVQPSSLPCVKACFANLPAEIILEIAPLLDSADFTGLRIVNQRTSEILPADFMKRFMGTRIDENGNRTLIFEPGLADASLRKCSQAGGRQKPPFRQTSSPNGHLHT</sequence>
<dbReference type="Proteomes" id="UP000799302">
    <property type="component" value="Unassembled WGS sequence"/>
</dbReference>
<dbReference type="InterPro" id="IPR001810">
    <property type="entry name" value="F-box_dom"/>
</dbReference>
<evidence type="ECO:0000256" key="1">
    <source>
        <dbReference type="SAM" id="MobiDB-lite"/>
    </source>
</evidence>
<evidence type="ECO:0000259" key="2">
    <source>
        <dbReference type="PROSITE" id="PS50181"/>
    </source>
</evidence>
<dbReference type="PROSITE" id="PS50181">
    <property type="entry name" value="FBOX"/>
    <property type="match status" value="1"/>
</dbReference>
<name>A0A6A6UFG3_9PEZI</name>
<reference evidence="3" key="1">
    <citation type="journal article" date="2020" name="Stud. Mycol.">
        <title>101 Dothideomycetes genomes: a test case for predicting lifestyles and emergence of pathogens.</title>
        <authorList>
            <person name="Haridas S."/>
            <person name="Albert R."/>
            <person name="Binder M."/>
            <person name="Bloem J."/>
            <person name="Labutti K."/>
            <person name="Salamov A."/>
            <person name="Andreopoulos B."/>
            <person name="Baker S."/>
            <person name="Barry K."/>
            <person name="Bills G."/>
            <person name="Bluhm B."/>
            <person name="Cannon C."/>
            <person name="Castanera R."/>
            <person name="Culley D."/>
            <person name="Daum C."/>
            <person name="Ezra D."/>
            <person name="Gonzalez J."/>
            <person name="Henrissat B."/>
            <person name="Kuo A."/>
            <person name="Liang C."/>
            <person name="Lipzen A."/>
            <person name="Lutzoni F."/>
            <person name="Magnuson J."/>
            <person name="Mondo S."/>
            <person name="Nolan M."/>
            <person name="Ohm R."/>
            <person name="Pangilinan J."/>
            <person name="Park H.-J."/>
            <person name="Ramirez L."/>
            <person name="Alfaro M."/>
            <person name="Sun H."/>
            <person name="Tritt A."/>
            <person name="Yoshinaga Y."/>
            <person name="Zwiers L.-H."/>
            <person name="Turgeon B."/>
            <person name="Goodwin S."/>
            <person name="Spatafora J."/>
            <person name="Crous P."/>
            <person name="Grigoriev I."/>
        </authorList>
    </citation>
    <scope>NUCLEOTIDE SEQUENCE</scope>
    <source>
        <strain evidence="3">CBS 115976</strain>
    </source>
</reference>
<keyword evidence="4" id="KW-1185">Reference proteome</keyword>
<feature type="domain" description="F-box" evidence="2">
    <location>
        <begin position="12"/>
        <end position="58"/>
    </location>
</feature>
<organism evidence="3 4">
    <name type="scientific">Microthyrium microscopicum</name>
    <dbReference type="NCBI Taxonomy" id="703497"/>
    <lineage>
        <taxon>Eukaryota</taxon>
        <taxon>Fungi</taxon>
        <taxon>Dikarya</taxon>
        <taxon>Ascomycota</taxon>
        <taxon>Pezizomycotina</taxon>
        <taxon>Dothideomycetes</taxon>
        <taxon>Dothideomycetes incertae sedis</taxon>
        <taxon>Microthyriales</taxon>
        <taxon>Microthyriaceae</taxon>
        <taxon>Microthyrium</taxon>
    </lineage>
</organism>
<dbReference type="EMBL" id="MU004233">
    <property type="protein sequence ID" value="KAF2670922.1"/>
    <property type="molecule type" value="Genomic_DNA"/>
</dbReference>
<evidence type="ECO:0000313" key="4">
    <source>
        <dbReference type="Proteomes" id="UP000799302"/>
    </source>
</evidence>
<gene>
    <name evidence="3" type="ORF">BT63DRAFT_412006</name>
</gene>